<evidence type="ECO:0000313" key="7">
    <source>
        <dbReference type="RefSeq" id="XP_030752979.1"/>
    </source>
</evidence>
<dbReference type="InterPro" id="IPR012132">
    <property type="entry name" value="GMC_OxRdtase"/>
</dbReference>
<dbReference type="OrthoDB" id="269227at2759"/>
<comment type="similarity">
    <text evidence="1 2">Belongs to the GMC oxidoreductase family.</text>
</comment>
<dbReference type="PROSITE" id="PS00624">
    <property type="entry name" value="GMC_OXRED_2"/>
    <property type="match status" value="2"/>
</dbReference>
<dbReference type="GO" id="GO:0016614">
    <property type="term" value="F:oxidoreductase activity, acting on CH-OH group of donors"/>
    <property type="evidence" value="ECO:0007669"/>
    <property type="project" value="InterPro"/>
</dbReference>
<gene>
    <name evidence="7" type="primary">LOC115880015</name>
</gene>
<dbReference type="GO" id="GO:0050660">
    <property type="term" value="F:flavin adenine dinucleotide binding"/>
    <property type="evidence" value="ECO:0007669"/>
    <property type="project" value="InterPro"/>
</dbReference>
<evidence type="ECO:0000256" key="2">
    <source>
        <dbReference type="RuleBase" id="RU003968"/>
    </source>
</evidence>
<protein>
    <submittedName>
        <fullName evidence="7">Uncharacterized protein LOC115880015</fullName>
    </submittedName>
</protein>
<name>A0A6J2XQN9_SITOR</name>
<dbReference type="SUPFAM" id="SSF54373">
    <property type="entry name" value="FAD-linked reductases, C-terminal domain"/>
    <property type="match status" value="2"/>
</dbReference>
<dbReference type="Pfam" id="PF05199">
    <property type="entry name" value="GMC_oxred_C"/>
    <property type="match status" value="2"/>
</dbReference>
<dbReference type="InterPro" id="IPR000172">
    <property type="entry name" value="GMC_OxRdtase_N"/>
</dbReference>
<evidence type="ECO:0000256" key="1">
    <source>
        <dbReference type="ARBA" id="ARBA00010790"/>
    </source>
</evidence>
<evidence type="ECO:0000313" key="6">
    <source>
        <dbReference type="Proteomes" id="UP000504635"/>
    </source>
</evidence>
<dbReference type="InterPro" id="IPR007867">
    <property type="entry name" value="GMC_OxRtase_C"/>
</dbReference>
<evidence type="ECO:0000256" key="3">
    <source>
        <dbReference type="SAM" id="MobiDB-lite"/>
    </source>
</evidence>
<dbReference type="Proteomes" id="UP000504635">
    <property type="component" value="Unplaced"/>
</dbReference>
<dbReference type="Gene3D" id="3.30.560.10">
    <property type="entry name" value="Glucose Oxidase, domain 3"/>
    <property type="match status" value="2"/>
</dbReference>
<dbReference type="PROSITE" id="PS00623">
    <property type="entry name" value="GMC_OXRED_1"/>
    <property type="match status" value="2"/>
</dbReference>
<keyword evidence="2" id="KW-0285">Flavoprotein</keyword>
<feature type="region of interest" description="Disordered" evidence="3">
    <location>
        <begin position="1263"/>
        <end position="1334"/>
    </location>
</feature>
<dbReference type="SUPFAM" id="SSF51905">
    <property type="entry name" value="FAD/NAD(P)-binding domain"/>
    <property type="match status" value="2"/>
</dbReference>
<dbReference type="KEGG" id="soy:115880015"/>
<dbReference type="InParanoid" id="A0A6J2XQN9"/>
<dbReference type="RefSeq" id="XP_030752979.1">
    <property type="nucleotide sequence ID" value="XM_030897119.1"/>
</dbReference>
<dbReference type="InterPro" id="IPR036188">
    <property type="entry name" value="FAD/NAD-bd_sf"/>
</dbReference>
<feature type="domain" description="Glucose-methanol-choline oxidoreductase N-terminal" evidence="5">
    <location>
        <begin position="309"/>
        <end position="323"/>
    </location>
</feature>
<evidence type="ECO:0000259" key="4">
    <source>
        <dbReference type="PROSITE" id="PS00623"/>
    </source>
</evidence>
<sequence>MIFLKQIMDAVTAASHVGVFVSTLVATITYLNYDFFDTENRPIDVPTDQLLDRYDFIVVGSGSAGAVVANRLSAIEKWKVLLLEAGGDETEISDVPLMAAYLQLSQLDWKYKSEPQGQACLAMNNGRCNWPRGKVIGGSSVLNYMLYLRGNKKDYDIWESLGNPGWGSKDTLYYFKKSEDNQNPYLTKTPYHGKGGFLTVSEPPFRTPLVAAFLEGGKQLGYKNRDINGEFQSGFMMAQGTIRSGARCSTGKAFLRPVRLRPNLHIAMHSHVTRVLIDPTTKIAFGVEFLRDGKVYRVRANKEVILSAGAVNSPQILMLSGIGPKKELERHKIPVIQDLQVGNNLQDHIGLGGLTFLINKQDSITLDRVSSVGTVMRYAMFGDGPLTIMGGVEGLAFVNTKYANVSDDFPDIEFHFVSGSAHSDNGSQLKKAHGLSNAFYNRVFKPIENQDAWSVIPMLLRPRSRGVIRLRSKKPLDPPLIYPNYFFDDFDMKTLIEGAKIGVALSQTPAFQTYGSKLHDFPQCTPFGRYTDKFFECMIRLYSATIYHPVGTAKMGPYWDQQAVVDPQLRVYGIKGLRVIDASIMPNLVSGNTNAPVIMIGEKGSDLIKEFWLRNIESANQSATKMSTINQQMNLYSITRMAMTLGPGLGFLLYLHSAVLNQRPDIIDRENHVKDTGYTNLKDSYDFIIVGGGSAGTVLANRLSENPYWDVLLLESGADEISITDMPLMFPALQLTPFDWQYKTEPGDKYCQAMVDGKCNWPRGKVLGGSSVLNAMLYVRGNKKDYNRWAELGNTGWSYNEILPYFIKSEDMRIDEYRNDPYHGTGGYLNVEYFRYRSPLSYWWLDAAKEAGYPVRDINGEYQTGFTLSHGTLRDGLRCSTAKAFIRSVCHRPNLHVSLHSDVEKVLMNENYQAYGVEFKKFGIKKRVYSSREVILSAGSLGSPQLLMLSGVGPKDHLEDVEIEPLVDSPGVGMNMQDHVAMGGASYLFEPGEEYANTTCSFNLPKIFSTETVNEFAQNRTGPIYWLPVCEVMGFATTKYGNETEDWPDTQFFMAAYSDCSDGGLFSKKAVGLKDEVYSAVYEENIYQETFTVITLLMRPKSRGRLLLKDKNPSSKILIYPNYFDDPEDVKVLVEGAKLGHKIVTETPTMQKYKARFNPLKIPGCHELDILSDEYWTCLAYHYTMTIYHPVGTAKMGPDDDKMAVVDPRLRVRGVKNLRVVDCSIMPYIPTGNTNAPVIMVAEKAADMIKEDWGVINDEYTNSREAQHEDVEGSDESLDQEDKTAKNSLNNKQDGGDIFDKPSDTKKDRNQHDDIKPQRVLEKTPSLNEDLDYW</sequence>
<reference evidence="7" key="1">
    <citation type="submission" date="2025-08" db="UniProtKB">
        <authorList>
            <consortium name="RefSeq"/>
        </authorList>
    </citation>
    <scope>IDENTIFICATION</scope>
    <source>
        <tissue evidence="7">Gonads</tissue>
    </source>
</reference>
<dbReference type="GeneID" id="115880015"/>
<dbReference type="PANTHER" id="PTHR11552:SF227">
    <property type="entry name" value="GLUCOSE DEHYDROGENASE [FAD, QUINONE]-LIKE PROTEIN"/>
    <property type="match status" value="1"/>
</dbReference>
<keyword evidence="6" id="KW-1185">Reference proteome</keyword>
<dbReference type="Gene3D" id="3.50.50.60">
    <property type="entry name" value="FAD/NAD(P)-binding domain"/>
    <property type="match status" value="2"/>
</dbReference>
<proteinExistence type="inferred from homology"/>
<evidence type="ECO:0000259" key="5">
    <source>
        <dbReference type="PROSITE" id="PS00624"/>
    </source>
</evidence>
<feature type="compositionally biased region" description="Basic and acidic residues" evidence="3">
    <location>
        <begin position="1294"/>
        <end position="1322"/>
    </location>
</feature>
<organism evidence="6 7">
    <name type="scientific">Sitophilus oryzae</name>
    <name type="common">Rice weevil</name>
    <name type="synonym">Curculio oryzae</name>
    <dbReference type="NCBI Taxonomy" id="7048"/>
    <lineage>
        <taxon>Eukaryota</taxon>
        <taxon>Metazoa</taxon>
        <taxon>Ecdysozoa</taxon>
        <taxon>Arthropoda</taxon>
        <taxon>Hexapoda</taxon>
        <taxon>Insecta</taxon>
        <taxon>Pterygota</taxon>
        <taxon>Neoptera</taxon>
        <taxon>Endopterygota</taxon>
        <taxon>Coleoptera</taxon>
        <taxon>Polyphaga</taxon>
        <taxon>Cucujiformia</taxon>
        <taxon>Curculionidae</taxon>
        <taxon>Dryophthorinae</taxon>
        <taxon>Sitophilus</taxon>
    </lineage>
</organism>
<keyword evidence="2" id="KW-0274">FAD</keyword>
<feature type="domain" description="Glucose-methanol-choline oxidoreductase N-terminal" evidence="4">
    <location>
        <begin position="133"/>
        <end position="156"/>
    </location>
</feature>
<dbReference type="Pfam" id="PF00732">
    <property type="entry name" value="GMC_oxred_N"/>
    <property type="match status" value="2"/>
</dbReference>
<accession>A0A6J2XQN9</accession>
<feature type="domain" description="Glucose-methanol-choline oxidoreductase N-terminal" evidence="4">
    <location>
        <begin position="764"/>
        <end position="787"/>
    </location>
</feature>
<feature type="domain" description="Glucose-methanol-choline oxidoreductase N-terminal" evidence="5">
    <location>
        <begin position="939"/>
        <end position="953"/>
    </location>
</feature>
<dbReference type="PANTHER" id="PTHR11552">
    <property type="entry name" value="GLUCOSE-METHANOL-CHOLINE GMC OXIDOREDUCTASE"/>
    <property type="match status" value="1"/>
</dbReference>